<evidence type="ECO:0000256" key="3">
    <source>
        <dbReference type="ARBA" id="ARBA00022432"/>
    </source>
</evidence>
<dbReference type="SUPFAM" id="SSF51351">
    <property type="entry name" value="Triosephosphate isomerase (TIM)"/>
    <property type="match status" value="1"/>
</dbReference>
<dbReference type="PROSITE" id="PS51440">
    <property type="entry name" value="TIM_2"/>
    <property type="match status" value="1"/>
</dbReference>
<dbReference type="InterPro" id="IPR020861">
    <property type="entry name" value="Triosephosphate_isomerase_AS"/>
</dbReference>
<evidence type="ECO:0000256" key="5">
    <source>
        <dbReference type="ARBA" id="ARBA00023152"/>
    </source>
</evidence>
<organism evidence="9 10">
    <name type="scientific">Desulfosarcina ovata subsp. ovata</name>
    <dbReference type="NCBI Taxonomy" id="2752305"/>
    <lineage>
        <taxon>Bacteria</taxon>
        <taxon>Pseudomonadati</taxon>
        <taxon>Thermodesulfobacteriota</taxon>
        <taxon>Desulfobacteria</taxon>
        <taxon>Desulfobacterales</taxon>
        <taxon>Desulfosarcinaceae</taxon>
        <taxon>Desulfosarcina</taxon>
    </lineage>
</organism>
<feature type="binding site" evidence="7">
    <location>
        <position position="215"/>
    </location>
    <ligand>
        <name>substrate</name>
    </ligand>
</feature>
<evidence type="ECO:0000256" key="4">
    <source>
        <dbReference type="ARBA" id="ARBA00022490"/>
    </source>
</evidence>
<dbReference type="NCBIfam" id="TIGR00419">
    <property type="entry name" value="tim"/>
    <property type="match status" value="1"/>
</dbReference>
<dbReference type="FunFam" id="3.20.20.70:FF:000016">
    <property type="entry name" value="Triosephosphate isomerase"/>
    <property type="match status" value="1"/>
</dbReference>
<keyword evidence="10" id="KW-1185">Reference proteome</keyword>
<sequence>MNNRTPLIAGNWKMHKTGAQAVEAASRIKTLVTSATGVEVMIAPTFTALYQVGQVLKGSPIALAGQNLHWESQGAFTGEISAQMLADAGCSQVIVGHSERRQFFGETDETVNMKIKAALSANLTPVLCIGESETEREAGNTFSVLDKQVRDGLNGFAFDGQADIVVAYEPVWAIGTGKTATREQAQEAHRFIRNLLDSLFGKPFASAVRILYGGSVKPDNVKALMEMPDVDGALVGGASLDPETFSKLVFFND</sequence>
<feature type="binding site" evidence="7">
    <location>
        <begin position="11"/>
        <end position="13"/>
    </location>
    <ligand>
        <name>substrate</name>
    </ligand>
</feature>
<evidence type="ECO:0000313" key="10">
    <source>
        <dbReference type="Proteomes" id="UP000422108"/>
    </source>
</evidence>
<protein>
    <recommendedName>
        <fullName evidence="7 8">Triosephosphate isomerase</fullName>
        <shortName evidence="7">TIM</shortName>
        <shortName evidence="7">TPI</shortName>
        <ecNumber evidence="7 8">5.3.1.1</ecNumber>
    </recommendedName>
    <alternativeName>
        <fullName evidence="7">Triose-phosphate isomerase</fullName>
    </alternativeName>
</protein>
<dbReference type="AlphaFoldDB" id="A0A5K8A3R0"/>
<comment type="subcellular location">
    <subcellularLocation>
        <location evidence="7 8">Cytoplasm</location>
    </subcellularLocation>
</comment>
<comment type="catalytic activity">
    <reaction evidence="7 8">
        <text>D-glyceraldehyde 3-phosphate = dihydroxyacetone phosphate</text>
        <dbReference type="Rhea" id="RHEA:18585"/>
        <dbReference type="ChEBI" id="CHEBI:57642"/>
        <dbReference type="ChEBI" id="CHEBI:59776"/>
        <dbReference type="EC" id="5.3.1.1"/>
    </reaction>
</comment>
<comment type="pathway">
    <text evidence="1 7 8">Carbohydrate degradation; glycolysis; D-glyceraldehyde 3-phosphate from glycerone phosphate: step 1/1.</text>
</comment>
<dbReference type="GO" id="GO:0004807">
    <property type="term" value="F:triose-phosphate isomerase activity"/>
    <property type="evidence" value="ECO:0007669"/>
    <property type="project" value="UniProtKB-UniRule"/>
</dbReference>
<dbReference type="Pfam" id="PF00121">
    <property type="entry name" value="TIM"/>
    <property type="match status" value="1"/>
</dbReference>
<feature type="active site" description="Proton acceptor" evidence="7">
    <location>
        <position position="169"/>
    </location>
</feature>
<dbReference type="InterPro" id="IPR013785">
    <property type="entry name" value="Aldolase_TIM"/>
</dbReference>
<evidence type="ECO:0000256" key="6">
    <source>
        <dbReference type="ARBA" id="ARBA00023235"/>
    </source>
</evidence>
<evidence type="ECO:0000256" key="7">
    <source>
        <dbReference type="HAMAP-Rule" id="MF_00147"/>
    </source>
</evidence>
<dbReference type="PROSITE" id="PS00171">
    <property type="entry name" value="TIM_1"/>
    <property type="match status" value="1"/>
</dbReference>
<dbReference type="PANTHER" id="PTHR21139">
    <property type="entry name" value="TRIOSEPHOSPHATE ISOMERASE"/>
    <property type="match status" value="1"/>
</dbReference>
<keyword evidence="3 7" id="KW-0312">Gluconeogenesis</keyword>
<dbReference type="UniPathway" id="UPA00109">
    <property type="reaction ID" value="UER00189"/>
</dbReference>
<feature type="binding site" evidence="7">
    <location>
        <begin position="236"/>
        <end position="237"/>
    </location>
    <ligand>
        <name>substrate</name>
    </ligand>
</feature>
<evidence type="ECO:0000256" key="1">
    <source>
        <dbReference type="ARBA" id="ARBA00004680"/>
    </source>
</evidence>
<comment type="similarity">
    <text evidence="2 7 8">Belongs to the triosephosphate isomerase family.</text>
</comment>
<evidence type="ECO:0000256" key="8">
    <source>
        <dbReference type="RuleBase" id="RU363013"/>
    </source>
</evidence>
<dbReference type="EMBL" id="AP021879">
    <property type="protein sequence ID" value="BBO86930.1"/>
    <property type="molecule type" value="Genomic_DNA"/>
</dbReference>
<comment type="function">
    <text evidence="7">Involved in the gluconeogenesis. Catalyzes stereospecifically the conversion of dihydroxyacetone phosphate (DHAP) to D-glyceraldehyde-3-phosphate (G3P).</text>
</comment>
<dbReference type="HAMAP" id="MF_00147_B">
    <property type="entry name" value="TIM_B"/>
    <property type="match status" value="1"/>
</dbReference>
<dbReference type="RefSeq" id="WP_155308432.1">
    <property type="nucleotide sequence ID" value="NZ_AP021879.1"/>
</dbReference>
<dbReference type="Gene3D" id="3.20.20.70">
    <property type="entry name" value="Aldolase class I"/>
    <property type="match status" value="1"/>
</dbReference>
<dbReference type="PANTHER" id="PTHR21139:SF42">
    <property type="entry name" value="TRIOSEPHOSPHATE ISOMERASE"/>
    <property type="match status" value="1"/>
</dbReference>
<dbReference type="GO" id="GO:0006094">
    <property type="term" value="P:gluconeogenesis"/>
    <property type="evidence" value="ECO:0007669"/>
    <property type="project" value="UniProtKB-UniRule"/>
</dbReference>
<comment type="pathway">
    <text evidence="7 8">Carbohydrate biosynthesis; gluconeogenesis.</text>
</comment>
<keyword evidence="5 7" id="KW-0324">Glycolysis</keyword>
<reference evidence="9 10" key="1">
    <citation type="submission" date="2019-11" db="EMBL/GenBank/DDBJ databases">
        <title>Comparative genomics of hydrocarbon-degrading Desulfosarcina strains.</title>
        <authorList>
            <person name="Watanabe M."/>
            <person name="Kojima H."/>
            <person name="Fukui M."/>
        </authorList>
    </citation>
    <scope>NUCLEOTIDE SEQUENCE [LARGE SCALE GENOMIC DNA]</scope>
    <source>
        <strain evidence="10">oXyS1</strain>
    </source>
</reference>
<keyword evidence="4 7" id="KW-0963">Cytoplasm</keyword>
<feature type="active site" description="Electrophile" evidence="7">
    <location>
        <position position="97"/>
    </location>
</feature>
<keyword evidence="6 7" id="KW-0413">Isomerase</keyword>
<dbReference type="InterPro" id="IPR022896">
    <property type="entry name" value="TrioseP_Isoase_bac/euk"/>
</dbReference>
<dbReference type="InterPro" id="IPR035990">
    <property type="entry name" value="TIM_sf"/>
</dbReference>
<dbReference type="UniPathway" id="UPA00138"/>
<feature type="binding site" evidence="7">
    <location>
        <position position="175"/>
    </location>
    <ligand>
        <name>substrate</name>
    </ligand>
</feature>
<dbReference type="GO" id="GO:0046166">
    <property type="term" value="P:glyceraldehyde-3-phosphate biosynthetic process"/>
    <property type="evidence" value="ECO:0007669"/>
    <property type="project" value="TreeGrafter"/>
</dbReference>
<name>A0A5K8A3R0_9BACT</name>
<dbReference type="CDD" id="cd00311">
    <property type="entry name" value="TIM"/>
    <property type="match status" value="1"/>
</dbReference>
<gene>
    <name evidence="9" type="primary">tpi</name>
    <name evidence="7" type="synonym">tpiA</name>
    <name evidence="9" type="ORF">DSCOOX_01100</name>
</gene>
<accession>A0A5K8A3R0</accession>
<dbReference type="EC" id="5.3.1.1" evidence="7 8"/>
<dbReference type="InterPro" id="IPR000652">
    <property type="entry name" value="Triosephosphate_isomerase"/>
</dbReference>
<evidence type="ECO:0000313" key="9">
    <source>
        <dbReference type="EMBL" id="BBO86930.1"/>
    </source>
</evidence>
<dbReference type="Proteomes" id="UP000422108">
    <property type="component" value="Chromosome"/>
</dbReference>
<comment type="subunit">
    <text evidence="7 8">Homodimer.</text>
</comment>
<dbReference type="GO" id="GO:0005829">
    <property type="term" value="C:cytosol"/>
    <property type="evidence" value="ECO:0007669"/>
    <property type="project" value="TreeGrafter"/>
</dbReference>
<dbReference type="GO" id="GO:0006096">
    <property type="term" value="P:glycolytic process"/>
    <property type="evidence" value="ECO:0007669"/>
    <property type="project" value="UniProtKB-UniRule"/>
</dbReference>
<evidence type="ECO:0000256" key="2">
    <source>
        <dbReference type="ARBA" id="ARBA00007422"/>
    </source>
</evidence>
<proteinExistence type="inferred from homology"/>
<dbReference type="GO" id="GO:0019563">
    <property type="term" value="P:glycerol catabolic process"/>
    <property type="evidence" value="ECO:0007669"/>
    <property type="project" value="TreeGrafter"/>
</dbReference>